<evidence type="ECO:0000259" key="5">
    <source>
        <dbReference type="PROSITE" id="PS51007"/>
    </source>
</evidence>
<keyword evidence="7" id="KW-1185">Reference proteome</keyword>
<keyword evidence="2 4" id="KW-0479">Metal-binding</keyword>
<dbReference type="InterPro" id="IPR009056">
    <property type="entry name" value="Cyt_c-like_dom"/>
</dbReference>
<dbReference type="PROSITE" id="PS51007">
    <property type="entry name" value="CYTC"/>
    <property type="match status" value="1"/>
</dbReference>
<reference evidence="6 7" key="1">
    <citation type="submission" date="2023-04" db="EMBL/GenBank/DDBJ databases">
        <title>A novel bacteria isolated from coastal sediment.</title>
        <authorList>
            <person name="Liu X.-J."/>
            <person name="Du Z.-J."/>
        </authorList>
    </citation>
    <scope>NUCLEOTIDE SEQUENCE [LARGE SCALE GENOMIC DNA]</scope>
    <source>
        <strain evidence="6 7">SDUM461004</strain>
    </source>
</reference>
<dbReference type="SUPFAM" id="SSF46626">
    <property type="entry name" value="Cytochrome c"/>
    <property type="match status" value="1"/>
</dbReference>
<evidence type="ECO:0000313" key="7">
    <source>
        <dbReference type="Proteomes" id="UP001243717"/>
    </source>
</evidence>
<dbReference type="InterPro" id="IPR003468">
    <property type="entry name" value="Cyt_c_oxidase_monohaem-su/FixO"/>
</dbReference>
<accession>A0ABU1AHE7</accession>
<dbReference type="InterPro" id="IPR036909">
    <property type="entry name" value="Cyt_c-like_dom_sf"/>
</dbReference>
<evidence type="ECO:0000256" key="4">
    <source>
        <dbReference type="PROSITE-ProRule" id="PRU00433"/>
    </source>
</evidence>
<dbReference type="Proteomes" id="UP001243717">
    <property type="component" value="Unassembled WGS sequence"/>
</dbReference>
<name>A0ABU1AHE7_9BACT</name>
<sequence>MKNLPLLFCGIFFALAFSFTGLILSSHIQLGSLTRTTETLVPSDNDPTVMVMPEGETLYPAMPGGIEQQGKDVYISMGCIYCHTQQIRRADFGADIDRGWGPRQTVARDYITQDRVLLGTMRAGPDLANVGGRIFQQGGRDWHHLHLYNPQITSEGSTMPPFAFLYELREVDGAPSSDALKFPPDSEFAPDAGYEVIPTRRAKALVEYLLSLKINYSLPEAPIIE</sequence>
<protein>
    <submittedName>
        <fullName evidence="6">Cbb3-type cytochrome c oxidase subunit II</fullName>
    </submittedName>
</protein>
<evidence type="ECO:0000256" key="1">
    <source>
        <dbReference type="ARBA" id="ARBA00022617"/>
    </source>
</evidence>
<dbReference type="RefSeq" id="WP_308984673.1">
    <property type="nucleotide sequence ID" value="NZ_JARXIC010000009.1"/>
</dbReference>
<evidence type="ECO:0000256" key="3">
    <source>
        <dbReference type="ARBA" id="ARBA00023004"/>
    </source>
</evidence>
<keyword evidence="3 4" id="KW-0408">Iron</keyword>
<keyword evidence="1 4" id="KW-0349">Heme</keyword>
<evidence type="ECO:0000256" key="2">
    <source>
        <dbReference type="ARBA" id="ARBA00022723"/>
    </source>
</evidence>
<dbReference type="Gene3D" id="1.10.760.10">
    <property type="entry name" value="Cytochrome c-like domain"/>
    <property type="match status" value="1"/>
</dbReference>
<feature type="domain" description="Cytochrome c" evidence="5">
    <location>
        <begin position="65"/>
        <end position="213"/>
    </location>
</feature>
<dbReference type="Pfam" id="PF02433">
    <property type="entry name" value="FixO"/>
    <property type="match status" value="1"/>
</dbReference>
<gene>
    <name evidence="6" type="ORF">QEH59_07125</name>
</gene>
<comment type="caution">
    <text evidence="6">The sequence shown here is derived from an EMBL/GenBank/DDBJ whole genome shotgun (WGS) entry which is preliminary data.</text>
</comment>
<organism evidence="6 7">
    <name type="scientific">Thalassobacterium sedimentorum</name>
    <dbReference type="NCBI Taxonomy" id="3041258"/>
    <lineage>
        <taxon>Bacteria</taxon>
        <taxon>Pseudomonadati</taxon>
        <taxon>Verrucomicrobiota</taxon>
        <taxon>Opitutia</taxon>
        <taxon>Puniceicoccales</taxon>
        <taxon>Coraliomargaritaceae</taxon>
        <taxon>Thalassobacterium</taxon>
    </lineage>
</organism>
<proteinExistence type="predicted"/>
<evidence type="ECO:0000313" key="6">
    <source>
        <dbReference type="EMBL" id="MDQ8194190.1"/>
    </source>
</evidence>
<dbReference type="EMBL" id="JARXIC010000009">
    <property type="protein sequence ID" value="MDQ8194190.1"/>
    <property type="molecule type" value="Genomic_DNA"/>
</dbReference>